<evidence type="ECO:0000313" key="3">
    <source>
        <dbReference type="EMBL" id="WPC75501.1"/>
    </source>
</evidence>
<dbReference type="Proteomes" id="UP001304071">
    <property type="component" value="Chromosome 2"/>
</dbReference>
<organism evidence="3 4">
    <name type="scientific">Vibrio porteresiae DSM 19223</name>
    <dbReference type="NCBI Taxonomy" id="1123496"/>
    <lineage>
        <taxon>Bacteria</taxon>
        <taxon>Pseudomonadati</taxon>
        <taxon>Pseudomonadota</taxon>
        <taxon>Gammaproteobacteria</taxon>
        <taxon>Vibrionales</taxon>
        <taxon>Vibrionaceae</taxon>
        <taxon>Vibrio</taxon>
    </lineage>
</organism>
<keyword evidence="1" id="KW-0728">SH3 domain</keyword>
<feature type="domain" description="SH3" evidence="2">
    <location>
        <begin position="3"/>
        <end position="58"/>
    </location>
</feature>
<evidence type="ECO:0000313" key="4">
    <source>
        <dbReference type="Proteomes" id="UP001304071"/>
    </source>
</evidence>
<name>A0ABZ0QHK1_9VIBR</name>
<keyword evidence="4" id="KW-1185">Reference proteome</keyword>
<evidence type="ECO:0000259" key="2">
    <source>
        <dbReference type="Pfam" id="PF07653"/>
    </source>
</evidence>
<proteinExistence type="predicted"/>
<dbReference type="Pfam" id="PF07653">
    <property type="entry name" value="SH3_2"/>
    <property type="match status" value="1"/>
</dbReference>
<evidence type="ECO:0000256" key="1">
    <source>
        <dbReference type="ARBA" id="ARBA00022443"/>
    </source>
</evidence>
<accession>A0ABZ0QHK1</accession>
<dbReference type="InterPro" id="IPR036028">
    <property type="entry name" value="SH3-like_dom_sf"/>
</dbReference>
<dbReference type="SUPFAM" id="SSF50044">
    <property type="entry name" value="SH3-domain"/>
    <property type="match status" value="1"/>
</dbReference>
<sequence>MTHFIVIKPYNDAPESPIRVERGERLAWVEESNPQGDWANWVFCRGEGKEGWVPKQILTKDAKEAVVTEDYHAKEHNLVLGERLVAHSFLNGWLWGHKVSDPTVLAWAPMNHLAESNDDK</sequence>
<protein>
    <submittedName>
        <fullName evidence="3">SH3 domain-containing protein</fullName>
    </submittedName>
</protein>
<dbReference type="RefSeq" id="WP_261897486.1">
    <property type="nucleotide sequence ID" value="NZ_AP024896.1"/>
</dbReference>
<reference evidence="3 4" key="1">
    <citation type="submission" date="2023-11" db="EMBL/GenBank/DDBJ databases">
        <title>Plant-associative lifestyle of Vibrio porteresiae and its evolutionary dynamics.</title>
        <authorList>
            <person name="Rameshkumar N."/>
            <person name="Kirti K."/>
        </authorList>
    </citation>
    <scope>NUCLEOTIDE SEQUENCE [LARGE SCALE GENOMIC DNA]</scope>
    <source>
        <strain evidence="3 4">MSSRF30</strain>
    </source>
</reference>
<dbReference type="EMBL" id="CP138204">
    <property type="protein sequence ID" value="WPC75501.1"/>
    <property type="molecule type" value="Genomic_DNA"/>
</dbReference>
<dbReference type="InterPro" id="IPR001452">
    <property type="entry name" value="SH3_domain"/>
</dbReference>
<dbReference type="Gene3D" id="2.30.30.40">
    <property type="entry name" value="SH3 Domains"/>
    <property type="match status" value="1"/>
</dbReference>
<gene>
    <name evidence="3" type="ORF">R8Z52_21470</name>
</gene>